<comment type="catalytic activity">
    <reaction evidence="8">
        <text>L-seryl-[protein] + ATP = O-phospho-L-seryl-[protein] + ADP + H(+)</text>
        <dbReference type="Rhea" id="RHEA:17989"/>
        <dbReference type="Rhea" id="RHEA-COMP:9863"/>
        <dbReference type="Rhea" id="RHEA-COMP:11604"/>
        <dbReference type="ChEBI" id="CHEBI:15378"/>
        <dbReference type="ChEBI" id="CHEBI:29999"/>
        <dbReference type="ChEBI" id="CHEBI:30616"/>
        <dbReference type="ChEBI" id="CHEBI:83421"/>
        <dbReference type="ChEBI" id="CHEBI:456216"/>
        <dbReference type="EC" id="2.7.11.1"/>
    </reaction>
</comment>
<keyword evidence="5" id="KW-0418">Kinase</keyword>
<evidence type="ECO:0000256" key="7">
    <source>
        <dbReference type="ARBA" id="ARBA00047899"/>
    </source>
</evidence>
<dbReference type="AlphaFoldDB" id="A0A8T3AYL9"/>
<evidence type="ECO:0000256" key="4">
    <source>
        <dbReference type="ARBA" id="ARBA00022741"/>
    </source>
</evidence>
<name>A0A8T3AYL9_DENNO</name>
<dbReference type="SMR" id="A0A8T3AYL9"/>
<evidence type="ECO:0000256" key="2">
    <source>
        <dbReference type="ARBA" id="ARBA00022527"/>
    </source>
</evidence>
<sequence>MKVTEKCDVYSFEVVALEVMMGKHPRDLLSSLPLLSGKDILVKEMLDQRLTPPTGQLAEEVVSRHYCSRTNGEDRRDITEC</sequence>
<dbReference type="InterPro" id="IPR051420">
    <property type="entry name" value="Ser_Thr_Kinases_DiverseReg"/>
</dbReference>
<evidence type="ECO:0000256" key="3">
    <source>
        <dbReference type="ARBA" id="ARBA00022679"/>
    </source>
</evidence>
<protein>
    <recommendedName>
        <fullName evidence="1">non-specific serine/threonine protein kinase</fullName>
        <ecNumber evidence="1">2.7.11.1</ecNumber>
    </recommendedName>
</protein>
<evidence type="ECO:0000313" key="9">
    <source>
        <dbReference type="EMBL" id="KAI0501048.1"/>
    </source>
</evidence>
<evidence type="ECO:0000256" key="6">
    <source>
        <dbReference type="ARBA" id="ARBA00022840"/>
    </source>
</evidence>
<comment type="caution">
    <text evidence="9">The sequence shown here is derived from an EMBL/GenBank/DDBJ whole genome shotgun (WGS) entry which is preliminary data.</text>
</comment>
<keyword evidence="10" id="KW-1185">Reference proteome</keyword>
<keyword evidence="3" id="KW-0808">Transferase</keyword>
<keyword evidence="6" id="KW-0067">ATP-binding</keyword>
<dbReference type="InterPro" id="IPR011009">
    <property type="entry name" value="Kinase-like_dom_sf"/>
</dbReference>
<dbReference type="EC" id="2.7.11.1" evidence="1"/>
<evidence type="ECO:0000256" key="1">
    <source>
        <dbReference type="ARBA" id="ARBA00012513"/>
    </source>
</evidence>
<dbReference type="PANTHER" id="PTHR48005:SF44">
    <property type="entry name" value="MDIS1-INTERACTING RECEPTOR LIKE KINASE 2-LIKE ISOFORM X1"/>
    <property type="match status" value="1"/>
</dbReference>
<gene>
    <name evidence="9" type="ORF">KFK09_019266</name>
</gene>
<evidence type="ECO:0000313" key="10">
    <source>
        <dbReference type="Proteomes" id="UP000829196"/>
    </source>
</evidence>
<dbReference type="Gene3D" id="1.10.510.10">
    <property type="entry name" value="Transferase(Phosphotransferase) domain 1"/>
    <property type="match status" value="1"/>
</dbReference>
<organism evidence="9 10">
    <name type="scientific">Dendrobium nobile</name>
    <name type="common">Orchid</name>
    <dbReference type="NCBI Taxonomy" id="94219"/>
    <lineage>
        <taxon>Eukaryota</taxon>
        <taxon>Viridiplantae</taxon>
        <taxon>Streptophyta</taxon>
        <taxon>Embryophyta</taxon>
        <taxon>Tracheophyta</taxon>
        <taxon>Spermatophyta</taxon>
        <taxon>Magnoliopsida</taxon>
        <taxon>Liliopsida</taxon>
        <taxon>Asparagales</taxon>
        <taxon>Orchidaceae</taxon>
        <taxon>Epidendroideae</taxon>
        <taxon>Malaxideae</taxon>
        <taxon>Dendrobiinae</taxon>
        <taxon>Dendrobium</taxon>
    </lineage>
</organism>
<dbReference type="GO" id="GO:0005524">
    <property type="term" value="F:ATP binding"/>
    <property type="evidence" value="ECO:0007669"/>
    <property type="project" value="UniProtKB-KW"/>
</dbReference>
<reference evidence="9" key="1">
    <citation type="journal article" date="2022" name="Front. Genet.">
        <title>Chromosome-Scale Assembly of the Dendrobium nobile Genome Provides Insights Into the Molecular Mechanism of the Biosynthesis of the Medicinal Active Ingredient of Dendrobium.</title>
        <authorList>
            <person name="Xu Q."/>
            <person name="Niu S.-C."/>
            <person name="Li K.-L."/>
            <person name="Zheng P.-J."/>
            <person name="Zhang X.-J."/>
            <person name="Jia Y."/>
            <person name="Liu Y."/>
            <person name="Niu Y.-X."/>
            <person name="Yu L.-H."/>
            <person name="Chen D.-F."/>
            <person name="Zhang G.-Q."/>
        </authorList>
    </citation>
    <scope>NUCLEOTIDE SEQUENCE</scope>
    <source>
        <tissue evidence="9">Leaf</tissue>
    </source>
</reference>
<dbReference type="PANTHER" id="PTHR48005">
    <property type="entry name" value="LEUCINE RICH REPEAT KINASE 2"/>
    <property type="match status" value="1"/>
</dbReference>
<keyword evidence="2" id="KW-0723">Serine/threonine-protein kinase</keyword>
<dbReference type="Proteomes" id="UP000829196">
    <property type="component" value="Unassembled WGS sequence"/>
</dbReference>
<accession>A0A8T3AYL9</accession>
<keyword evidence="4" id="KW-0547">Nucleotide-binding</keyword>
<evidence type="ECO:0000256" key="5">
    <source>
        <dbReference type="ARBA" id="ARBA00022777"/>
    </source>
</evidence>
<comment type="catalytic activity">
    <reaction evidence="7">
        <text>L-threonyl-[protein] + ATP = O-phospho-L-threonyl-[protein] + ADP + H(+)</text>
        <dbReference type="Rhea" id="RHEA:46608"/>
        <dbReference type="Rhea" id="RHEA-COMP:11060"/>
        <dbReference type="Rhea" id="RHEA-COMP:11605"/>
        <dbReference type="ChEBI" id="CHEBI:15378"/>
        <dbReference type="ChEBI" id="CHEBI:30013"/>
        <dbReference type="ChEBI" id="CHEBI:30616"/>
        <dbReference type="ChEBI" id="CHEBI:61977"/>
        <dbReference type="ChEBI" id="CHEBI:456216"/>
        <dbReference type="EC" id="2.7.11.1"/>
    </reaction>
</comment>
<dbReference type="GO" id="GO:0004674">
    <property type="term" value="F:protein serine/threonine kinase activity"/>
    <property type="evidence" value="ECO:0007669"/>
    <property type="project" value="UniProtKB-KW"/>
</dbReference>
<dbReference type="EMBL" id="JAGYWB010000013">
    <property type="protein sequence ID" value="KAI0501048.1"/>
    <property type="molecule type" value="Genomic_DNA"/>
</dbReference>
<proteinExistence type="predicted"/>
<dbReference type="SUPFAM" id="SSF56112">
    <property type="entry name" value="Protein kinase-like (PK-like)"/>
    <property type="match status" value="1"/>
</dbReference>
<dbReference type="OrthoDB" id="1913693at2759"/>
<evidence type="ECO:0000256" key="8">
    <source>
        <dbReference type="ARBA" id="ARBA00048679"/>
    </source>
</evidence>